<dbReference type="Gene3D" id="3.50.50.60">
    <property type="entry name" value="FAD/NAD(P)-binding domain"/>
    <property type="match status" value="2"/>
</dbReference>
<dbReference type="EMBL" id="PRLP01000084">
    <property type="protein sequence ID" value="PPC75565.1"/>
    <property type="molecule type" value="Genomic_DNA"/>
</dbReference>
<dbReference type="PANTHER" id="PTHR46056">
    <property type="entry name" value="LONG-CHAIN-ALCOHOL OXIDASE"/>
    <property type="match status" value="1"/>
</dbReference>
<dbReference type="Proteomes" id="UP000238196">
    <property type="component" value="Unassembled WGS sequence"/>
</dbReference>
<proteinExistence type="inferred from homology"/>
<evidence type="ECO:0000256" key="2">
    <source>
        <dbReference type="ARBA" id="ARBA00022630"/>
    </source>
</evidence>
<evidence type="ECO:0000259" key="6">
    <source>
        <dbReference type="Pfam" id="PF05199"/>
    </source>
</evidence>
<evidence type="ECO:0000313" key="7">
    <source>
        <dbReference type="EMBL" id="PPC75565.1"/>
    </source>
</evidence>
<name>A0A2S5KLP2_9PROT</name>
<dbReference type="SUPFAM" id="SSF54373">
    <property type="entry name" value="FAD-linked reductases, C-terminal domain"/>
    <property type="match status" value="1"/>
</dbReference>
<keyword evidence="3" id="KW-0274">FAD</keyword>
<comment type="caution">
    <text evidence="7">The sequence shown here is derived from an EMBL/GenBank/DDBJ whole genome shotgun (WGS) entry which is preliminary data.</text>
</comment>
<dbReference type="AlphaFoldDB" id="A0A2S5KLP2"/>
<dbReference type="InterPro" id="IPR036188">
    <property type="entry name" value="FAD/NAD-bd_sf"/>
</dbReference>
<evidence type="ECO:0000256" key="4">
    <source>
        <dbReference type="ARBA" id="ARBA00023002"/>
    </source>
</evidence>
<dbReference type="GO" id="GO:0050660">
    <property type="term" value="F:flavin adenine dinucleotide binding"/>
    <property type="evidence" value="ECO:0007669"/>
    <property type="project" value="InterPro"/>
</dbReference>
<dbReference type="InterPro" id="IPR000172">
    <property type="entry name" value="GMC_OxRdtase_N"/>
</dbReference>
<accession>A0A2S5KLP2</accession>
<dbReference type="GO" id="GO:0016614">
    <property type="term" value="F:oxidoreductase activity, acting on CH-OH group of donors"/>
    <property type="evidence" value="ECO:0007669"/>
    <property type="project" value="InterPro"/>
</dbReference>
<comment type="similarity">
    <text evidence="1">Belongs to the GMC oxidoreductase family.</text>
</comment>
<dbReference type="InterPro" id="IPR007867">
    <property type="entry name" value="GMC_OxRtase_C"/>
</dbReference>
<keyword evidence="2" id="KW-0285">Flavoprotein</keyword>
<evidence type="ECO:0000256" key="1">
    <source>
        <dbReference type="ARBA" id="ARBA00010790"/>
    </source>
</evidence>
<evidence type="ECO:0000259" key="5">
    <source>
        <dbReference type="Pfam" id="PF00732"/>
    </source>
</evidence>
<dbReference type="PANTHER" id="PTHR46056:SF12">
    <property type="entry name" value="LONG-CHAIN-ALCOHOL OXIDASE"/>
    <property type="match status" value="1"/>
</dbReference>
<feature type="domain" description="Glucose-methanol-choline oxidoreductase C-terminal" evidence="6">
    <location>
        <begin position="447"/>
        <end position="567"/>
    </location>
</feature>
<organism evidence="7 8">
    <name type="scientific">Proteobacteria bacterium 228</name>
    <dbReference type="NCBI Taxonomy" id="2083153"/>
    <lineage>
        <taxon>Bacteria</taxon>
        <taxon>Pseudomonadati</taxon>
        <taxon>Pseudomonadota</taxon>
    </lineage>
</organism>
<reference evidence="7 8" key="1">
    <citation type="submission" date="2018-02" db="EMBL/GenBank/DDBJ databases">
        <title>novel marine gammaproteobacteria from coastal saline agro ecosystem.</title>
        <authorList>
            <person name="Krishnan R."/>
            <person name="Ramesh Kumar N."/>
        </authorList>
    </citation>
    <scope>NUCLEOTIDE SEQUENCE [LARGE SCALE GENOMIC DNA]</scope>
    <source>
        <strain evidence="7 8">228</strain>
    </source>
</reference>
<feature type="domain" description="Glucose-methanol-choline oxidoreductase N-terminal" evidence="5">
    <location>
        <begin position="232"/>
        <end position="343"/>
    </location>
</feature>
<dbReference type="OrthoDB" id="9787779at2"/>
<gene>
    <name evidence="7" type="ORF">C4K68_19905</name>
</gene>
<protein>
    <submittedName>
        <fullName evidence="7">GMC family oxidoreductase</fullName>
    </submittedName>
</protein>
<sequence>MQTRPKADVVICGLGWAGSVMAEELTRAGLSVVAIERGAWRDTSTDFPPAVDPDELRWHTRRELLQPMSVETTTFRNRSSQTAAPVRNWSAYQFGWNVGGAGTHWAGMSWRFTPWDFQVASKTRERYGNDRGKDLQLQDWGVTYEEMEPFYDRFERIAGTSGFAGNLNGERRHGGNVFEGARRRDYPTPALKDTHWMDIYRKTTEGMGYHPFTVPAGNISQAYVNPLGVTMGPCTYCGFCDFHGCGNFSKSSPQACILPALMRRPNFTLLTETEVLHAVKHDDGKTAKGVKFITREGELGFQPAEVVCITAYQMDNVRLMLLSGIGEQYDPVSGKGTVGRNYSYQTCSSVSGFFPGARMNPFIGGGALAVQIDDFNGDNFDHSDLDFIGGAGIMGFSTNGRPIQNMNGLRPGTKRWGSEWKKAYARDYQEAATIFCQGTSMPAREVYLDLDSNYKDRHGQPLLRLTFDWNRNDQKMARYVTDKAVEIMKQAGGQDLSIDNQAEKSWNPYMQHSSHTIGGAVMGADPSTSALNTHLQSWDVPNVFVVGASAFPNNGGYNPTLTVGALAVKAAQAIHQQYVRNPGKLVGA</sequence>
<dbReference type="Pfam" id="PF05199">
    <property type="entry name" value="GMC_oxred_C"/>
    <property type="match status" value="1"/>
</dbReference>
<dbReference type="SUPFAM" id="SSF51905">
    <property type="entry name" value="FAD/NAD(P)-binding domain"/>
    <property type="match status" value="1"/>
</dbReference>
<evidence type="ECO:0000256" key="3">
    <source>
        <dbReference type="ARBA" id="ARBA00022827"/>
    </source>
</evidence>
<evidence type="ECO:0000313" key="8">
    <source>
        <dbReference type="Proteomes" id="UP000238196"/>
    </source>
</evidence>
<keyword evidence="4" id="KW-0560">Oxidoreductase</keyword>
<dbReference type="Pfam" id="PF00732">
    <property type="entry name" value="GMC_oxred_N"/>
    <property type="match status" value="1"/>
</dbReference>